<evidence type="ECO:0000313" key="3">
    <source>
        <dbReference type="Proteomes" id="UP000254794"/>
    </source>
</evidence>
<feature type="transmembrane region" description="Helical" evidence="1">
    <location>
        <begin position="21"/>
        <end position="42"/>
    </location>
</feature>
<evidence type="ECO:0000256" key="1">
    <source>
        <dbReference type="SAM" id="Phobius"/>
    </source>
</evidence>
<accession>A0A378JK97</accession>
<evidence type="ECO:0000313" key="2">
    <source>
        <dbReference type="EMBL" id="STX51594.1"/>
    </source>
</evidence>
<dbReference type="AlphaFoldDB" id="A0A378JK97"/>
<keyword evidence="1" id="KW-1133">Transmembrane helix</keyword>
<keyword evidence="3" id="KW-1185">Reference proteome</keyword>
<reference evidence="2 3" key="1">
    <citation type="submission" date="2018-06" db="EMBL/GenBank/DDBJ databases">
        <authorList>
            <consortium name="Pathogen Informatics"/>
            <person name="Doyle S."/>
        </authorList>
    </citation>
    <scope>NUCLEOTIDE SEQUENCE [LARGE SCALE GENOMIC DNA]</scope>
    <source>
        <strain evidence="2 3">NCTC13316</strain>
    </source>
</reference>
<dbReference type="EMBL" id="UGOD01000001">
    <property type="protein sequence ID" value="STX51594.1"/>
    <property type="molecule type" value="Genomic_DNA"/>
</dbReference>
<protein>
    <submittedName>
        <fullName evidence="2">Uncharacterized protein</fullName>
    </submittedName>
</protein>
<sequence>MRLSYLIIEEVSRLGALVEESFKLGALANIGFVITLSFYAVIASEVKNIIPPSTSFAPSKYNLSKMDSSTAVNPSLK</sequence>
<dbReference type="Proteomes" id="UP000254794">
    <property type="component" value="Unassembled WGS sequence"/>
</dbReference>
<keyword evidence="1" id="KW-0812">Transmembrane</keyword>
<proteinExistence type="predicted"/>
<keyword evidence="1" id="KW-0472">Membrane</keyword>
<name>A0A378JK97_9GAMM</name>
<organism evidence="2 3">
    <name type="scientific">Legionella busanensis</name>
    <dbReference type="NCBI Taxonomy" id="190655"/>
    <lineage>
        <taxon>Bacteria</taxon>
        <taxon>Pseudomonadati</taxon>
        <taxon>Pseudomonadota</taxon>
        <taxon>Gammaproteobacteria</taxon>
        <taxon>Legionellales</taxon>
        <taxon>Legionellaceae</taxon>
        <taxon>Legionella</taxon>
    </lineage>
</organism>
<gene>
    <name evidence="2" type="ORF">NCTC13316_01690</name>
</gene>